<protein>
    <submittedName>
        <fullName evidence="2">Uncharacterized protein</fullName>
    </submittedName>
</protein>
<feature type="compositionally biased region" description="Pro residues" evidence="1">
    <location>
        <begin position="36"/>
        <end position="55"/>
    </location>
</feature>
<sequence>MCVRGLFPFTRAKSEQLKVTPDPINENPDPNLPEQAPTPLPANPAPLEPTAPVPAPTRDNLLIQEPHRSIRICKPTTRLIESEASEDREREAKETGHAWANDLPPDQQPLALIVQNPWAFASTDSEFWVPQSYKQAI</sequence>
<feature type="region of interest" description="Disordered" evidence="1">
    <location>
        <begin position="1"/>
        <end position="61"/>
    </location>
</feature>
<proteinExistence type="predicted"/>
<feature type="region of interest" description="Disordered" evidence="1">
    <location>
        <begin position="82"/>
        <end position="104"/>
    </location>
</feature>
<evidence type="ECO:0000256" key="1">
    <source>
        <dbReference type="SAM" id="MobiDB-lite"/>
    </source>
</evidence>
<dbReference type="OrthoDB" id="3066032at2759"/>
<evidence type="ECO:0000313" key="3">
    <source>
        <dbReference type="Proteomes" id="UP000799118"/>
    </source>
</evidence>
<organism evidence="2 3">
    <name type="scientific">Gymnopus androsaceus JB14</name>
    <dbReference type="NCBI Taxonomy" id="1447944"/>
    <lineage>
        <taxon>Eukaryota</taxon>
        <taxon>Fungi</taxon>
        <taxon>Dikarya</taxon>
        <taxon>Basidiomycota</taxon>
        <taxon>Agaricomycotina</taxon>
        <taxon>Agaricomycetes</taxon>
        <taxon>Agaricomycetidae</taxon>
        <taxon>Agaricales</taxon>
        <taxon>Marasmiineae</taxon>
        <taxon>Omphalotaceae</taxon>
        <taxon>Gymnopus</taxon>
    </lineage>
</organism>
<gene>
    <name evidence="2" type="ORF">BT96DRAFT_1004322</name>
</gene>
<evidence type="ECO:0000313" key="2">
    <source>
        <dbReference type="EMBL" id="KAE9388297.1"/>
    </source>
</evidence>
<accession>A0A6A4GT10</accession>
<reference evidence="2" key="1">
    <citation type="journal article" date="2019" name="Environ. Microbiol.">
        <title>Fungal ecological strategies reflected in gene transcription - a case study of two litter decomposers.</title>
        <authorList>
            <person name="Barbi F."/>
            <person name="Kohler A."/>
            <person name="Barry K."/>
            <person name="Baskaran P."/>
            <person name="Daum C."/>
            <person name="Fauchery L."/>
            <person name="Ihrmark K."/>
            <person name="Kuo A."/>
            <person name="LaButti K."/>
            <person name="Lipzen A."/>
            <person name="Morin E."/>
            <person name="Grigoriev I.V."/>
            <person name="Henrissat B."/>
            <person name="Lindahl B."/>
            <person name="Martin F."/>
        </authorList>
    </citation>
    <scope>NUCLEOTIDE SEQUENCE</scope>
    <source>
        <strain evidence="2">JB14</strain>
    </source>
</reference>
<dbReference type="Proteomes" id="UP000799118">
    <property type="component" value="Unassembled WGS sequence"/>
</dbReference>
<feature type="compositionally biased region" description="Basic and acidic residues" evidence="1">
    <location>
        <begin position="85"/>
        <end position="96"/>
    </location>
</feature>
<keyword evidence="3" id="KW-1185">Reference proteome</keyword>
<name>A0A6A4GT10_9AGAR</name>
<dbReference type="AlphaFoldDB" id="A0A6A4GT10"/>
<dbReference type="EMBL" id="ML769751">
    <property type="protein sequence ID" value="KAE9388297.1"/>
    <property type="molecule type" value="Genomic_DNA"/>
</dbReference>